<dbReference type="InterPro" id="IPR003395">
    <property type="entry name" value="RecF/RecN/SMC_N"/>
</dbReference>
<name>A0A0D7B4D3_9AGAR</name>
<keyword evidence="7" id="KW-0378">Hydrolase</keyword>
<proteinExistence type="inferred from homology"/>
<feature type="compositionally biased region" description="Basic and acidic residues" evidence="5">
    <location>
        <begin position="904"/>
        <end position="923"/>
    </location>
</feature>
<dbReference type="EMBL" id="KN880639">
    <property type="protein sequence ID" value="KIY64376.1"/>
    <property type="molecule type" value="Genomic_DNA"/>
</dbReference>
<accession>A0A0D7B4D3</accession>
<dbReference type="PANTHER" id="PTHR45916:SF1">
    <property type="entry name" value="STRUCTURAL MAINTENANCE OF CHROMOSOMES PROTEIN 5"/>
    <property type="match status" value="1"/>
</dbReference>
<dbReference type="GO" id="GO:0003697">
    <property type="term" value="F:single-stranded DNA binding"/>
    <property type="evidence" value="ECO:0007669"/>
    <property type="project" value="TreeGrafter"/>
</dbReference>
<dbReference type="STRING" id="1314674.A0A0D7B4D3"/>
<evidence type="ECO:0000256" key="4">
    <source>
        <dbReference type="SAM" id="Coils"/>
    </source>
</evidence>
<protein>
    <recommendedName>
        <fullName evidence="2">Structural maintenance of chromosomes protein 5</fullName>
    </recommendedName>
</protein>
<sequence length="1178" mass="134943">MSTVTVKAEKRANGHAGTTRAKGKQAVQDEDEEEQQEQEGEAPEADGEQGDEAGPSRKRVRSNTMGDAREVEEEEEEKYVPRQKIETMARDKDGYIPGSIMRIQVKNFVTYDFTEFTLGPYLNMIIGPNGTGKSTIACAICLGLGWPASTLGRASDVNTFIKLGTEEGYIEIELKGPSGKKNLVIRRILKASSKFSPFTLNGKGVTAKEIAAQMAALNVQVGNLCTFLPQDKVSSFAHMSPQDLLKETQRAAGDTNLTDWHQTLIDQGGELKKTADTIQAEADQLQQMKDRNDAIERDVERYKERKRIEQEMKLLEVCIPVQTYLETRDRYNEVRAKKKIISDRCKVLKDKNAPAHQFQKDLEQKVLRLERERDDCKKGVQATFRKINNKVNDIEKCETACEEWETKLESLDREEKARANKINNIKSTLEKLRAELAKDVKIESDDTVNNELRDLRTERQSVTERKNQFDSNKNIAIQQYNHLRQQRDAKQHEINKLGDVDVRKMYNLKKYSQETADAVEWLRKNQDKFEKPIIEPAYLTVNVTDKNLASQVEACFNRNSQLTFVAQSKEDYNTFNRLVNDSTVVTGHRIRVTAWFRPELDHMKVPPPMSQEELRSLGFAGYVLDCITYPEGMRWFLECDLSAHRIAIGPSNLNVEAASRAVTRADPPANFINGMTFNQVTRSRYGKRLTQNTTRSIMQARTFVQSAVDPEMKTRLEGELRTLHQLMAEAEEGIKSIQAQMVEVEEEDARFDMLYQGLMERKNKILEAHKARQQMKSREEQGKKELRRLQGQASADEERNKIKQRLEDEAKNALRHAKEYRNLVSTVSTEQQKNSRLSLEYIQLHANLIALRELCQIKDAGYQKAYARLTQVVKIVERYKTEAHEALKASRVAIDSAEEEIQHLHNERSERQNEYKEALKQAEENGTEPPSKEGVDLRTLDELEEEMETQRTKLELIHSTNPGVMEEYEKRKRDIEVLERTLETKRAAAARIEKTINRARQNWEPALRALVEAIGEKFSKAFDSIGCAGEIRVSPHEDYDKWAIDILVKFRDEEKLQLLTGQRQSGGERSLTTILYLMSLTEQARAPFSLVDEINQGMDQRAERLVHNNMVRVTCQDDAGQYFLITPKLLPDLQYHPRMKVLCVNNGEWLPEETGLGNMKGMIEGFVARSRMVGGQND</sequence>
<reference evidence="7 8" key="1">
    <citation type="journal article" date="2015" name="Fungal Genet. Biol.">
        <title>Evolution of novel wood decay mechanisms in Agaricales revealed by the genome sequences of Fistulina hepatica and Cylindrobasidium torrendii.</title>
        <authorList>
            <person name="Floudas D."/>
            <person name="Held B.W."/>
            <person name="Riley R."/>
            <person name="Nagy L.G."/>
            <person name="Koehler G."/>
            <person name="Ransdell A.S."/>
            <person name="Younus H."/>
            <person name="Chow J."/>
            <person name="Chiniquy J."/>
            <person name="Lipzen A."/>
            <person name="Tritt A."/>
            <person name="Sun H."/>
            <person name="Haridas S."/>
            <person name="LaButti K."/>
            <person name="Ohm R.A."/>
            <person name="Kues U."/>
            <person name="Blanchette R.A."/>
            <person name="Grigoriev I.V."/>
            <person name="Minto R.E."/>
            <person name="Hibbett D.S."/>
        </authorList>
    </citation>
    <scope>NUCLEOTIDE SEQUENCE [LARGE SCALE GENOMIC DNA]</scope>
    <source>
        <strain evidence="7 8">FP15055 ss-10</strain>
    </source>
</reference>
<feature type="compositionally biased region" description="Basic and acidic residues" evidence="5">
    <location>
        <begin position="772"/>
        <end position="788"/>
    </location>
</feature>
<feature type="region of interest" description="Disordered" evidence="5">
    <location>
        <begin position="904"/>
        <end position="935"/>
    </location>
</feature>
<evidence type="ECO:0000259" key="6">
    <source>
        <dbReference type="Pfam" id="PF02463"/>
    </source>
</evidence>
<dbReference type="GO" id="GO:0030915">
    <property type="term" value="C:Smc5-Smc6 complex"/>
    <property type="evidence" value="ECO:0007669"/>
    <property type="project" value="TreeGrafter"/>
</dbReference>
<gene>
    <name evidence="7" type="ORF">CYLTODRAFT_401983</name>
</gene>
<dbReference type="GO" id="GO:0016887">
    <property type="term" value="F:ATP hydrolysis activity"/>
    <property type="evidence" value="ECO:0007669"/>
    <property type="project" value="InterPro"/>
</dbReference>
<comment type="similarity">
    <text evidence="1">Belongs to the SMC family. SMC5 subfamily.</text>
</comment>
<feature type="domain" description="RecF/RecN/SMC N-terminal" evidence="6">
    <location>
        <begin position="100"/>
        <end position="1126"/>
    </location>
</feature>
<dbReference type="Proteomes" id="UP000054007">
    <property type="component" value="Unassembled WGS sequence"/>
</dbReference>
<evidence type="ECO:0000256" key="3">
    <source>
        <dbReference type="ARBA" id="ARBA00023054"/>
    </source>
</evidence>
<dbReference type="SUPFAM" id="SSF52540">
    <property type="entry name" value="P-loop containing nucleoside triphosphate hydrolases"/>
    <property type="match status" value="2"/>
</dbReference>
<dbReference type="OrthoDB" id="10254973at2759"/>
<feature type="coiled-coil region" evidence="4">
    <location>
        <begin position="359"/>
        <end position="414"/>
    </location>
</feature>
<evidence type="ECO:0000256" key="1">
    <source>
        <dbReference type="ARBA" id="ARBA00010171"/>
    </source>
</evidence>
<dbReference type="AlphaFoldDB" id="A0A0D7B4D3"/>
<evidence type="ECO:0000313" key="8">
    <source>
        <dbReference type="Proteomes" id="UP000054007"/>
    </source>
</evidence>
<feature type="compositionally biased region" description="Acidic residues" evidence="5">
    <location>
        <begin position="28"/>
        <end position="51"/>
    </location>
</feature>
<feature type="region of interest" description="Disordered" evidence="5">
    <location>
        <begin position="772"/>
        <end position="802"/>
    </location>
</feature>
<evidence type="ECO:0000313" key="7">
    <source>
        <dbReference type="EMBL" id="KIY64376.1"/>
    </source>
</evidence>
<dbReference type="Pfam" id="PF02463">
    <property type="entry name" value="SMC_N"/>
    <property type="match status" value="1"/>
</dbReference>
<dbReference type="PANTHER" id="PTHR45916">
    <property type="entry name" value="STRUCTURAL MAINTENANCE OF CHROMOSOMES PROTEIN 5"/>
    <property type="match status" value="1"/>
</dbReference>
<keyword evidence="3 4" id="KW-0175">Coiled coil</keyword>
<dbReference type="GO" id="GO:0000724">
    <property type="term" value="P:double-strand break repair via homologous recombination"/>
    <property type="evidence" value="ECO:0007669"/>
    <property type="project" value="TreeGrafter"/>
</dbReference>
<dbReference type="GO" id="GO:0005634">
    <property type="term" value="C:nucleus"/>
    <property type="evidence" value="ECO:0007669"/>
    <property type="project" value="TreeGrafter"/>
</dbReference>
<dbReference type="Gene3D" id="3.40.50.300">
    <property type="entry name" value="P-loop containing nucleotide triphosphate hydrolases"/>
    <property type="match status" value="2"/>
</dbReference>
<organism evidence="7 8">
    <name type="scientific">Cylindrobasidium torrendii FP15055 ss-10</name>
    <dbReference type="NCBI Taxonomy" id="1314674"/>
    <lineage>
        <taxon>Eukaryota</taxon>
        <taxon>Fungi</taxon>
        <taxon>Dikarya</taxon>
        <taxon>Basidiomycota</taxon>
        <taxon>Agaricomycotina</taxon>
        <taxon>Agaricomycetes</taxon>
        <taxon>Agaricomycetidae</taxon>
        <taxon>Agaricales</taxon>
        <taxon>Marasmiineae</taxon>
        <taxon>Physalacriaceae</taxon>
        <taxon>Cylindrobasidium</taxon>
    </lineage>
</organism>
<dbReference type="InterPro" id="IPR027417">
    <property type="entry name" value="P-loop_NTPase"/>
</dbReference>
<feature type="region of interest" description="Disordered" evidence="5">
    <location>
        <begin position="1"/>
        <end position="84"/>
    </location>
</feature>
<feature type="coiled-coil region" evidence="4">
    <location>
        <begin position="713"/>
        <end position="747"/>
    </location>
</feature>
<keyword evidence="8" id="KW-1185">Reference proteome</keyword>
<feature type="coiled-coil region" evidence="4">
    <location>
        <begin position="271"/>
        <end position="312"/>
    </location>
</feature>
<evidence type="ECO:0000256" key="5">
    <source>
        <dbReference type="SAM" id="MobiDB-lite"/>
    </source>
</evidence>
<evidence type="ECO:0000256" key="2">
    <source>
        <dbReference type="ARBA" id="ARBA00018687"/>
    </source>
</evidence>